<comment type="catalytic activity">
    <reaction evidence="15">
        <text>1D-myo-inositol 1,3,4,5-tetrakisphosphate + H2O = 1D-myo-inositol 1,4,5-trisphosphate + phosphate</text>
        <dbReference type="Rhea" id="RHEA:77155"/>
        <dbReference type="ChEBI" id="CHEBI:15377"/>
        <dbReference type="ChEBI" id="CHEBI:43474"/>
        <dbReference type="ChEBI" id="CHEBI:57895"/>
        <dbReference type="ChEBI" id="CHEBI:203600"/>
    </reaction>
    <physiologicalReaction direction="left-to-right" evidence="15">
        <dbReference type="Rhea" id="RHEA:77156"/>
    </physiologicalReaction>
</comment>
<evidence type="ECO:0000256" key="21">
    <source>
        <dbReference type="ARBA" id="ARBA00051341"/>
    </source>
</evidence>
<dbReference type="PROSITE" id="PS50056">
    <property type="entry name" value="TYR_PHOSPHATASE_2"/>
    <property type="match status" value="1"/>
</dbReference>
<feature type="domain" description="C2 tensin-type" evidence="25">
    <location>
        <begin position="204"/>
        <end position="431"/>
    </location>
</feature>
<evidence type="ECO:0000256" key="20">
    <source>
        <dbReference type="ARBA" id="ARBA00048832"/>
    </source>
</evidence>
<dbReference type="GO" id="GO:0050793">
    <property type="term" value="P:regulation of developmental process"/>
    <property type="evidence" value="ECO:0007669"/>
    <property type="project" value="UniProtKB-ARBA"/>
</dbReference>
<evidence type="ECO:0000256" key="10">
    <source>
        <dbReference type="ARBA" id="ARBA00023098"/>
    </source>
</evidence>
<feature type="domain" description="Phosphatase tensin-type" evidence="24">
    <location>
        <begin position="14"/>
        <end position="199"/>
    </location>
</feature>
<evidence type="ECO:0000256" key="11">
    <source>
        <dbReference type="ARBA" id="ARBA00023273"/>
    </source>
</evidence>
<evidence type="ECO:0000256" key="2">
    <source>
        <dbReference type="ARBA" id="ARBA00004496"/>
    </source>
</evidence>
<evidence type="ECO:0000256" key="22">
    <source>
        <dbReference type="SAM" id="MobiDB-lite"/>
    </source>
</evidence>
<comment type="subcellular location">
    <subcellularLocation>
        <location evidence="1">Cell projection</location>
        <location evidence="1">Neuron projection</location>
    </subcellularLocation>
    <subcellularLocation>
        <location evidence="2">Cytoplasm</location>
    </subcellularLocation>
</comment>
<dbReference type="Pfam" id="PF10409">
    <property type="entry name" value="PTEN_C2"/>
    <property type="match status" value="1"/>
</dbReference>
<dbReference type="SUPFAM" id="SSF52799">
    <property type="entry name" value="(Phosphotyrosine protein) phosphatases II"/>
    <property type="match status" value="1"/>
</dbReference>
<dbReference type="PROSITE" id="PS00383">
    <property type="entry name" value="TYR_PHOSPHATASE_1"/>
    <property type="match status" value="1"/>
</dbReference>
<dbReference type="InterPro" id="IPR029021">
    <property type="entry name" value="Prot-tyrosine_phosphatase-like"/>
</dbReference>
<protein>
    <recommendedName>
        <fullName evidence="14">Phosphatidylinositol 3,4,5-trisphosphate 3-phosphatase and dual-specificity protein phosphatase PTEN</fullName>
        <ecNumber evidence="6">3.1.3.16</ecNumber>
        <ecNumber evidence="5">3.1.3.48</ecNumber>
        <ecNumber evidence="4">3.1.3.67</ecNumber>
    </recommendedName>
    <alternativeName>
        <fullName evidence="18">Inositol polyphosphate 3-phosphatase</fullName>
    </alternativeName>
</protein>
<dbReference type="OrthoDB" id="16692at2759"/>
<dbReference type="InterPro" id="IPR014020">
    <property type="entry name" value="Tensin_C2-dom"/>
</dbReference>
<comment type="catalytic activity">
    <reaction evidence="13">
        <text>1,2-dioctanoyl-sn-glycero-3-phospho-(1D-myo-inositol-3,4,5-trisphosphate) + H2O = 1,2-dioctanoyl-sn-glycero-3-phospho-(1D-myo-inositol-4,5-bisphosphate) + phosphate</text>
        <dbReference type="Rhea" id="RHEA:43552"/>
        <dbReference type="ChEBI" id="CHEBI:15377"/>
        <dbReference type="ChEBI" id="CHEBI:43474"/>
        <dbReference type="ChEBI" id="CHEBI:83416"/>
        <dbReference type="ChEBI" id="CHEBI:83419"/>
    </reaction>
    <physiologicalReaction direction="left-to-right" evidence="13">
        <dbReference type="Rhea" id="RHEA:43553"/>
    </physiologicalReaction>
</comment>
<dbReference type="InterPro" id="IPR051281">
    <property type="entry name" value="Dual-spec_lipid-protein_phosph"/>
</dbReference>
<dbReference type="InterPro" id="IPR000387">
    <property type="entry name" value="Tyr_Pase_dom"/>
</dbReference>
<sequence>MAAAIKGMVSKNKIRYKAGGFDLDLSYISRNIIAMGFPAETLERFYRNHIDDVVRFFETKHRNNYQIYNLCAESKRRYDTTKFGCKVIEEYAFQDHNPPPFELLQPFCEDVHRWLTADPNNVIAIHCKAGKGRTGVMICAYLIHAGECDISDGGDTVKISSGDKALEYYGRHRTHDMKGVTIPSQKRYVYYYEELVKQGLRYQSEPLRLTAIALSTIPIYNGGAIVLLCEIIQLPKQKLKSLEIDVKKGSKFLHYALTDDVVLRGDIKVEFYIKNKLTKEKIFQFCFNTFFVKSSGSNSAPASAAADSHQQNSGGFSFSNTSNSGSNECFTRGPNSGLQSDGQMKYMFNNSDHTDGAALSACAAASAPVVGNGYSNGQVFNNHRKCSDRNKSNGKELYLVLPKDQLDKAYKDKANRTFTSDFKVKRHTYEN</sequence>
<dbReference type="PROSITE" id="PS51181">
    <property type="entry name" value="PPASE_TENSIN"/>
    <property type="match status" value="1"/>
</dbReference>
<comment type="catalytic activity">
    <reaction evidence="17">
        <text>1D-myo-inositol 1,3,4,5,6-pentakisphosphate + H2O = 1D-myo-inositol 1,4,5,6-tetrakisphosphate + phosphate</text>
        <dbReference type="Rhea" id="RHEA:77143"/>
        <dbReference type="ChEBI" id="CHEBI:15377"/>
        <dbReference type="ChEBI" id="CHEBI:43474"/>
        <dbReference type="ChEBI" id="CHEBI:57627"/>
        <dbReference type="ChEBI" id="CHEBI:57733"/>
    </reaction>
    <physiologicalReaction direction="left-to-right" evidence="17">
        <dbReference type="Rhea" id="RHEA:77144"/>
    </physiologicalReaction>
</comment>
<dbReference type="EC" id="3.1.3.48" evidence="5"/>
<dbReference type="EC" id="3.1.3.16" evidence="6"/>
<dbReference type="GO" id="GO:0005829">
    <property type="term" value="C:cytosol"/>
    <property type="evidence" value="ECO:0007669"/>
    <property type="project" value="TreeGrafter"/>
</dbReference>
<dbReference type="InterPro" id="IPR003595">
    <property type="entry name" value="Tyr_Pase_cat"/>
</dbReference>
<dbReference type="AlphaFoldDB" id="A0A7R9KZX8"/>
<evidence type="ECO:0000259" key="23">
    <source>
        <dbReference type="PROSITE" id="PS50056"/>
    </source>
</evidence>
<evidence type="ECO:0000259" key="25">
    <source>
        <dbReference type="PROSITE" id="PS51182"/>
    </source>
</evidence>
<dbReference type="FunFam" id="3.90.190.10:FF:000029">
    <property type="entry name" value="Phosphatidylinositol 3,4,5-trisphosphate 3-phosphatase and dual-specificity protein phosphatase PTEN"/>
    <property type="match status" value="1"/>
</dbReference>
<evidence type="ECO:0000256" key="17">
    <source>
        <dbReference type="ARBA" id="ARBA00043762"/>
    </source>
</evidence>
<dbReference type="PROSITE" id="PS51182">
    <property type="entry name" value="C2_TENSIN"/>
    <property type="match status" value="1"/>
</dbReference>
<dbReference type="SUPFAM" id="SSF49562">
    <property type="entry name" value="C2 domain (Calcium/lipid-binding domain, CaLB)"/>
    <property type="match status" value="1"/>
</dbReference>
<evidence type="ECO:0000256" key="3">
    <source>
        <dbReference type="ARBA" id="ARBA00007881"/>
    </source>
</evidence>
<dbReference type="Proteomes" id="UP000759131">
    <property type="component" value="Unassembled WGS sequence"/>
</dbReference>
<feature type="domain" description="Tyrosine specific protein phosphatases" evidence="23">
    <location>
        <begin position="105"/>
        <end position="158"/>
    </location>
</feature>
<dbReference type="PANTHER" id="PTHR12305">
    <property type="entry name" value="PHOSPHATASE WITH HOMOLOGY TO TENSIN"/>
    <property type="match status" value="1"/>
</dbReference>
<feature type="region of interest" description="Disordered" evidence="22">
    <location>
        <begin position="302"/>
        <end position="334"/>
    </location>
</feature>
<keyword evidence="11" id="KW-0966">Cell projection</keyword>
<dbReference type="GO" id="GO:0051896">
    <property type="term" value="P:regulation of phosphatidylinositol 3-kinase/protein kinase B signal transduction"/>
    <property type="evidence" value="ECO:0007669"/>
    <property type="project" value="TreeGrafter"/>
</dbReference>
<dbReference type="GO" id="GO:0005634">
    <property type="term" value="C:nucleus"/>
    <property type="evidence" value="ECO:0007669"/>
    <property type="project" value="TreeGrafter"/>
</dbReference>
<dbReference type="GO" id="GO:0046856">
    <property type="term" value="P:phosphatidylinositol dephosphorylation"/>
    <property type="evidence" value="ECO:0007669"/>
    <property type="project" value="TreeGrafter"/>
</dbReference>
<keyword evidence="10" id="KW-0443">Lipid metabolism</keyword>
<evidence type="ECO:0000256" key="4">
    <source>
        <dbReference type="ARBA" id="ARBA00013015"/>
    </source>
</evidence>
<evidence type="ECO:0000313" key="26">
    <source>
        <dbReference type="EMBL" id="CAD7632605.1"/>
    </source>
</evidence>
<evidence type="ECO:0000256" key="5">
    <source>
        <dbReference type="ARBA" id="ARBA00013064"/>
    </source>
</evidence>
<comment type="catalytic activity">
    <reaction evidence="20">
        <text>O-phospho-L-threonyl-[protein] + H2O = L-threonyl-[protein] + phosphate</text>
        <dbReference type="Rhea" id="RHEA:47004"/>
        <dbReference type="Rhea" id="RHEA-COMP:11060"/>
        <dbReference type="Rhea" id="RHEA-COMP:11605"/>
        <dbReference type="ChEBI" id="CHEBI:15377"/>
        <dbReference type="ChEBI" id="CHEBI:30013"/>
        <dbReference type="ChEBI" id="CHEBI:43474"/>
        <dbReference type="ChEBI" id="CHEBI:61977"/>
        <dbReference type="EC" id="3.1.3.16"/>
    </reaction>
    <physiologicalReaction direction="left-to-right" evidence="20">
        <dbReference type="Rhea" id="RHEA:47005"/>
    </physiologicalReaction>
</comment>
<evidence type="ECO:0000313" key="27">
    <source>
        <dbReference type="Proteomes" id="UP000759131"/>
    </source>
</evidence>
<dbReference type="InterPro" id="IPR045101">
    <property type="entry name" value="PTP_PTEN"/>
</dbReference>
<evidence type="ECO:0000256" key="1">
    <source>
        <dbReference type="ARBA" id="ARBA00004487"/>
    </source>
</evidence>
<evidence type="ECO:0000256" key="16">
    <source>
        <dbReference type="ARBA" id="ARBA00043760"/>
    </source>
</evidence>
<dbReference type="GO" id="GO:0008285">
    <property type="term" value="P:negative regulation of cell population proliferation"/>
    <property type="evidence" value="ECO:0007669"/>
    <property type="project" value="TreeGrafter"/>
</dbReference>
<organism evidence="26">
    <name type="scientific">Medioppia subpectinata</name>
    <dbReference type="NCBI Taxonomy" id="1979941"/>
    <lineage>
        <taxon>Eukaryota</taxon>
        <taxon>Metazoa</taxon>
        <taxon>Ecdysozoa</taxon>
        <taxon>Arthropoda</taxon>
        <taxon>Chelicerata</taxon>
        <taxon>Arachnida</taxon>
        <taxon>Acari</taxon>
        <taxon>Acariformes</taxon>
        <taxon>Sarcoptiformes</taxon>
        <taxon>Oribatida</taxon>
        <taxon>Brachypylina</taxon>
        <taxon>Oppioidea</taxon>
        <taxon>Oppiidae</taxon>
        <taxon>Medioppia</taxon>
    </lineage>
</organism>
<evidence type="ECO:0000256" key="13">
    <source>
        <dbReference type="ARBA" id="ARBA00034268"/>
    </source>
</evidence>
<dbReference type="EC" id="3.1.3.67" evidence="4"/>
<evidence type="ECO:0000256" key="6">
    <source>
        <dbReference type="ARBA" id="ARBA00013081"/>
    </source>
</evidence>
<comment type="catalytic activity">
    <reaction evidence="16">
        <text>a 1,2-diacyl-sn-glycero-3-phospho-(1D-myo-inositol-3,4,5-trisphosphate) + H2O = a 1,2-diacyl-sn-glycero-3-phospho-(1D-myo-inositol-4,5-bisphosphate) + phosphate</text>
        <dbReference type="Rhea" id="RHEA:25017"/>
        <dbReference type="ChEBI" id="CHEBI:15377"/>
        <dbReference type="ChEBI" id="CHEBI:43474"/>
        <dbReference type="ChEBI" id="CHEBI:57836"/>
        <dbReference type="ChEBI" id="CHEBI:58456"/>
        <dbReference type="EC" id="3.1.3.67"/>
    </reaction>
    <physiologicalReaction direction="left-to-right" evidence="16">
        <dbReference type="Rhea" id="RHEA:25018"/>
    </physiologicalReaction>
</comment>
<dbReference type="EMBL" id="OC865833">
    <property type="protein sequence ID" value="CAD7632605.1"/>
    <property type="molecule type" value="Genomic_DNA"/>
</dbReference>
<dbReference type="InterPro" id="IPR029023">
    <property type="entry name" value="Tensin_phosphatase"/>
</dbReference>
<dbReference type="PANTHER" id="PTHR12305:SF81">
    <property type="entry name" value="PHOSPHATIDYLINOSITOL 3,4,5-TRISPHOSPHATE 3-PHOSPHATASE AND DUAL-SPECIFICITY PROTEIN PHOSPHATASE PTEN"/>
    <property type="match status" value="1"/>
</dbReference>
<evidence type="ECO:0000256" key="9">
    <source>
        <dbReference type="ARBA" id="ARBA00022912"/>
    </source>
</evidence>
<keyword evidence="8" id="KW-0378">Hydrolase</keyword>
<name>A0A7R9KZX8_9ACAR</name>
<dbReference type="Gene3D" id="2.60.40.1110">
    <property type="match status" value="1"/>
</dbReference>
<proteinExistence type="inferred from homology"/>
<reference evidence="26" key="1">
    <citation type="submission" date="2020-11" db="EMBL/GenBank/DDBJ databases">
        <authorList>
            <person name="Tran Van P."/>
        </authorList>
    </citation>
    <scope>NUCLEOTIDE SEQUENCE</scope>
</reference>
<evidence type="ECO:0000256" key="7">
    <source>
        <dbReference type="ARBA" id="ARBA00022490"/>
    </source>
</evidence>
<feature type="compositionally biased region" description="Low complexity" evidence="22">
    <location>
        <begin position="302"/>
        <end position="327"/>
    </location>
</feature>
<comment type="catalytic activity">
    <reaction evidence="12">
        <text>1,2-dihexadecanoyl-sn-glycero-3-phospho-(1D-myo-inositol-3,4,5-trisphosphate) + H2O = 1,2-dihexadecanoyl-sn-glycero-3-phospho-(1D-myo-inositol-4,5-bisphosphate) + phosphate</text>
        <dbReference type="Rhea" id="RHEA:43560"/>
        <dbReference type="ChEBI" id="CHEBI:15377"/>
        <dbReference type="ChEBI" id="CHEBI:43474"/>
        <dbReference type="ChEBI" id="CHEBI:83420"/>
        <dbReference type="ChEBI" id="CHEBI:83423"/>
    </reaction>
    <physiologicalReaction direction="left-to-right" evidence="12">
        <dbReference type="Rhea" id="RHEA:43561"/>
    </physiologicalReaction>
</comment>
<dbReference type="GO" id="GO:0016314">
    <property type="term" value="F:phosphatidylinositol-3,4,5-trisphosphate 3-phosphatase activity"/>
    <property type="evidence" value="ECO:0007669"/>
    <property type="project" value="UniProtKB-EC"/>
</dbReference>
<evidence type="ECO:0000256" key="14">
    <source>
        <dbReference type="ARBA" id="ARBA00034338"/>
    </source>
</evidence>
<dbReference type="SMART" id="SM00404">
    <property type="entry name" value="PTPc_motif"/>
    <property type="match status" value="1"/>
</dbReference>
<dbReference type="GO" id="GO:0004725">
    <property type="term" value="F:protein tyrosine phosphatase activity"/>
    <property type="evidence" value="ECO:0007669"/>
    <property type="project" value="UniProtKB-EC"/>
</dbReference>
<comment type="similarity">
    <text evidence="3">Belongs to the PTEN phosphatase protein family.</text>
</comment>
<evidence type="ECO:0000256" key="19">
    <source>
        <dbReference type="ARBA" id="ARBA00047986"/>
    </source>
</evidence>
<dbReference type="GO" id="GO:0043005">
    <property type="term" value="C:neuron projection"/>
    <property type="evidence" value="ECO:0007669"/>
    <property type="project" value="UniProtKB-SubCell"/>
</dbReference>
<dbReference type="EMBL" id="CAJPIZ010011258">
    <property type="protein sequence ID" value="CAG2113035.1"/>
    <property type="molecule type" value="Genomic_DNA"/>
</dbReference>
<evidence type="ECO:0000259" key="24">
    <source>
        <dbReference type="PROSITE" id="PS51181"/>
    </source>
</evidence>
<comment type="catalytic activity">
    <reaction evidence="19">
        <text>O-phospho-L-seryl-[protein] + H2O = L-seryl-[protein] + phosphate</text>
        <dbReference type="Rhea" id="RHEA:20629"/>
        <dbReference type="Rhea" id="RHEA-COMP:9863"/>
        <dbReference type="Rhea" id="RHEA-COMP:11604"/>
        <dbReference type="ChEBI" id="CHEBI:15377"/>
        <dbReference type="ChEBI" id="CHEBI:29999"/>
        <dbReference type="ChEBI" id="CHEBI:43474"/>
        <dbReference type="ChEBI" id="CHEBI:83421"/>
        <dbReference type="EC" id="3.1.3.16"/>
    </reaction>
    <physiologicalReaction direction="left-to-right" evidence="19">
        <dbReference type="Rhea" id="RHEA:20630"/>
    </physiologicalReaction>
</comment>
<dbReference type="Gene3D" id="3.90.190.10">
    <property type="entry name" value="Protein tyrosine phosphatase superfamily"/>
    <property type="match status" value="1"/>
</dbReference>
<dbReference type="SMART" id="SM01326">
    <property type="entry name" value="PTEN_C2"/>
    <property type="match status" value="1"/>
</dbReference>
<gene>
    <name evidence="26" type="ORF">OSB1V03_LOCUS13007</name>
</gene>
<dbReference type="GO" id="GO:0043491">
    <property type="term" value="P:phosphatidylinositol 3-kinase/protein kinase B signal transduction"/>
    <property type="evidence" value="ECO:0007669"/>
    <property type="project" value="TreeGrafter"/>
</dbReference>
<dbReference type="InterPro" id="IPR035892">
    <property type="entry name" value="C2_domain_sf"/>
</dbReference>
<accession>A0A7R9KZX8</accession>
<evidence type="ECO:0000256" key="12">
    <source>
        <dbReference type="ARBA" id="ARBA00034256"/>
    </source>
</evidence>
<keyword evidence="7" id="KW-0963">Cytoplasm</keyword>
<dbReference type="CDD" id="cd14509">
    <property type="entry name" value="PTP_PTEN"/>
    <property type="match status" value="1"/>
</dbReference>
<dbReference type="Pfam" id="PF22785">
    <property type="entry name" value="Tc-R-P"/>
    <property type="match status" value="1"/>
</dbReference>
<keyword evidence="9" id="KW-0904">Protein phosphatase</keyword>
<evidence type="ECO:0000256" key="18">
    <source>
        <dbReference type="ARBA" id="ARBA00044309"/>
    </source>
</evidence>
<dbReference type="GO" id="GO:0048870">
    <property type="term" value="P:cell motility"/>
    <property type="evidence" value="ECO:0007669"/>
    <property type="project" value="TreeGrafter"/>
</dbReference>
<comment type="catalytic activity">
    <reaction evidence="21">
        <text>O-phospho-L-tyrosyl-[protein] + H2O = L-tyrosyl-[protein] + phosphate</text>
        <dbReference type="Rhea" id="RHEA:10684"/>
        <dbReference type="Rhea" id="RHEA-COMP:10136"/>
        <dbReference type="Rhea" id="RHEA-COMP:20101"/>
        <dbReference type="ChEBI" id="CHEBI:15377"/>
        <dbReference type="ChEBI" id="CHEBI:43474"/>
        <dbReference type="ChEBI" id="CHEBI:46858"/>
        <dbReference type="ChEBI" id="CHEBI:61978"/>
        <dbReference type="EC" id="3.1.3.48"/>
    </reaction>
    <physiologicalReaction direction="left-to-right" evidence="21">
        <dbReference type="Rhea" id="RHEA:10685"/>
    </physiologicalReaction>
</comment>
<keyword evidence="27" id="KW-1185">Reference proteome</keyword>
<evidence type="ECO:0000256" key="15">
    <source>
        <dbReference type="ARBA" id="ARBA00043734"/>
    </source>
</evidence>
<dbReference type="GO" id="GO:0005886">
    <property type="term" value="C:plasma membrane"/>
    <property type="evidence" value="ECO:0007669"/>
    <property type="project" value="TreeGrafter"/>
</dbReference>
<evidence type="ECO:0000256" key="8">
    <source>
        <dbReference type="ARBA" id="ARBA00022801"/>
    </source>
</evidence>
<dbReference type="InterPro" id="IPR016130">
    <property type="entry name" value="Tyr_Pase_AS"/>
</dbReference>
<dbReference type="GO" id="GO:0004722">
    <property type="term" value="F:protein serine/threonine phosphatase activity"/>
    <property type="evidence" value="ECO:0007669"/>
    <property type="project" value="UniProtKB-EC"/>
</dbReference>